<protein>
    <recommendedName>
        <fullName evidence="5">VanZ-like domain-containing protein</fullName>
    </recommendedName>
</protein>
<gene>
    <name evidence="3" type="ORF">TH25_01640</name>
</gene>
<proteinExistence type="predicted"/>
<evidence type="ECO:0000313" key="3">
    <source>
        <dbReference type="EMBL" id="RCK54071.1"/>
    </source>
</evidence>
<dbReference type="Proteomes" id="UP000252517">
    <property type="component" value="Unassembled WGS sequence"/>
</dbReference>
<dbReference type="AlphaFoldDB" id="A0A367XMN3"/>
<sequence>MPDKTAQSGTDLPQTSGHEQNSSEATPHSAAPGDGFLGQLIAFLYRYRVWCLLLWVLAMVVIGYAGVERRFAVTDKHNLDKFVHVGVFAGMAFWPIMVCGWRKTGLFFVLLVILGAPGLELMQAHFGNGRIASLADMTASLCGAGAGMILAALVRRAG</sequence>
<evidence type="ECO:0008006" key="5">
    <source>
        <dbReference type="Google" id="ProtNLM"/>
    </source>
</evidence>
<feature type="region of interest" description="Disordered" evidence="1">
    <location>
        <begin position="1"/>
        <end position="30"/>
    </location>
</feature>
<evidence type="ECO:0000313" key="4">
    <source>
        <dbReference type="Proteomes" id="UP000252517"/>
    </source>
</evidence>
<reference evidence="3 4" key="1">
    <citation type="submission" date="2014-07" db="EMBL/GenBank/DDBJ databases">
        <title>Draft genome sequence of Thalassospira profundimaris S25-3-2.</title>
        <authorList>
            <person name="Lai Q."/>
            <person name="Shao Z."/>
        </authorList>
    </citation>
    <scope>NUCLEOTIDE SEQUENCE [LARGE SCALE GENOMIC DNA]</scope>
    <source>
        <strain evidence="3 4">S25-3-2</strain>
    </source>
</reference>
<dbReference type="EMBL" id="JPWH01000001">
    <property type="protein sequence ID" value="RCK54071.1"/>
    <property type="molecule type" value="Genomic_DNA"/>
</dbReference>
<keyword evidence="2" id="KW-0472">Membrane</keyword>
<feature type="transmembrane region" description="Helical" evidence="2">
    <location>
        <begin position="104"/>
        <end position="122"/>
    </location>
</feature>
<dbReference type="RefSeq" id="WP_114086653.1">
    <property type="nucleotide sequence ID" value="NZ_JPWH01000001.1"/>
</dbReference>
<feature type="compositionally biased region" description="Polar residues" evidence="1">
    <location>
        <begin position="1"/>
        <end position="26"/>
    </location>
</feature>
<dbReference type="OrthoDB" id="7359509at2"/>
<accession>A0A367XMN3</accession>
<feature type="transmembrane region" description="Helical" evidence="2">
    <location>
        <begin position="79"/>
        <end position="98"/>
    </location>
</feature>
<comment type="caution">
    <text evidence="3">The sequence shown here is derived from an EMBL/GenBank/DDBJ whole genome shotgun (WGS) entry which is preliminary data.</text>
</comment>
<name>A0A367XMN3_9PROT</name>
<organism evidence="3 4">
    <name type="scientific">Thalassospira profundimaris</name>
    <dbReference type="NCBI Taxonomy" id="502049"/>
    <lineage>
        <taxon>Bacteria</taxon>
        <taxon>Pseudomonadati</taxon>
        <taxon>Pseudomonadota</taxon>
        <taxon>Alphaproteobacteria</taxon>
        <taxon>Rhodospirillales</taxon>
        <taxon>Thalassospiraceae</taxon>
        <taxon>Thalassospira</taxon>
    </lineage>
</organism>
<feature type="transmembrane region" description="Helical" evidence="2">
    <location>
        <begin position="47"/>
        <end position="67"/>
    </location>
</feature>
<keyword evidence="2" id="KW-1133">Transmembrane helix</keyword>
<feature type="transmembrane region" description="Helical" evidence="2">
    <location>
        <begin position="134"/>
        <end position="154"/>
    </location>
</feature>
<evidence type="ECO:0000256" key="2">
    <source>
        <dbReference type="SAM" id="Phobius"/>
    </source>
</evidence>
<evidence type="ECO:0000256" key="1">
    <source>
        <dbReference type="SAM" id="MobiDB-lite"/>
    </source>
</evidence>
<keyword evidence="2" id="KW-0812">Transmembrane</keyword>